<evidence type="ECO:0000313" key="2">
    <source>
        <dbReference type="Proteomes" id="UP000286351"/>
    </source>
</evidence>
<dbReference type="AlphaFoldDB" id="A0A423JRK2"/>
<dbReference type="EMBL" id="MOBO01000006">
    <property type="protein sequence ID" value="RON40331.1"/>
    <property type="molecule type" value="Genomic_DNA"/>
</dbReference>
<reference evidence="1 2" key="1">
    <citation type="submission" date="2016-10" db="EMBL/GenBank/DDBJ databases">
        <title>Comparative genome analysis of multiple Pseudomonas spp. focuses on biocontrol and plant growth promoting traits.</title>
        <authorList>
            <person name="Tao X.-Y."/>
            <person name="Taylor C.G."/>
        </authorList>
    </citation>
    <scope>NUCLEOTIDE SEQUENCE [LARGE SCALE GENOMIC DNA]</scope>
    <source>
        <strain evidence="1 2">38D4</strain>
    </source>
</reference>
<sequence>MGSLLQLTIDYETFYTDKANGGYQRVSRVARYEHLLGVVSNNVLAKLTGVTPARVADIRKRRKLERGFS</sequence>
<organism evidence="1 2">
    <name type="scientific">Pseudomonas brassicacearum</name>
    <dbReference type="NCBI Taxonomy" id="930166"/>
    <lineage>
        <taxon>Bacteria</taxon>
        <taxon>Pseudomonadati</taxon>
        <taxon>Pseudomonadota</taxon>
        <taxon>Gammaproteobacteria</taxon>
        <taxon>Pseudomonadales</taxon>
        <taxon>Pseudomonadaceae</taxon>
        <taxon>Pseudomonas</taxon>
    </lineage>
</organism>
<comment type="caution">
    <text evidence="1">The sequence shown here is derived from an EMBL/GenBank/DDBJ whole genome shotgun (WGS) entry which is preliminary data.</text>
</comment>
<gene>
    <name evidence="1" type="ORF">BK664_07140</name>
</gene>
<dbReference type="Proteomes" id="UP000286351">
    <property type="component" value="Unassembled WGS sequence"/>
</dbReference>
<proteinExistence type="predicted"/>
<name>A0A423JRK2_9PSED</name>
<protein>
    <submittedName>
        <fullName evidence="1">Uncharacterized protein</fullName>
    </submittedName>
</protein>
<accession>A0A423JRK2</accession>
<dbReference type="RefSeq" id="WP_123365189.1">
    <property type="nucleotide sequence ID" value="NZ_MOBO01000006.1"/>
</dbReference>
<evidence type="ECO:0000313" key="1">
    <source>
        <dbReference type="EMBL" id="RON40331.1"/>
    </source>
</evidence>